<feature type="domain" description="Molybdopterin dinucleotide-binding" evidence="5">
    <location>
        <begin position="9"/>
        <end position="126"/>
    </location>
</feature>
<feature type="region of interest" description="Disordered" evidence="4">
    <location>
        <begin position="116"/>
        <end position="138"/>
    </location>
</feature>
<keyword evidence="2" id="KW-0408">Iron</keyword>
<name>C9Z1W1_STRSW</name>
<proteinExistence type="predicted"/>
<evidence type="ECO:0000256" key="3">
    <source>
        <dbReference type="ARBA" id="ARBA00023014"/>
    </source>
</evidence>
<dbReference type="GO" id="GO:0046872">
    <property type="term" value="F:metal ion binding"/>
    <property type="evidence" value="ECO:0007669"/>
    <property type="project" value="UniProtKB-KW"/>
</dbReference>
<sequence length="138" mass="15325">MVPDAEYPFQLTTGRTLYHFHTRTRTGRTPQLDAAAPEVWVEMSAGDAERIGCGEGGTVEVRTRRGALRGRLRLTDVRPRVLFVPFHYCYWDTPCGVGPDERTPPRAANETTLTAWDPASEQPLFKPAAAAVTPVTDR</sequence>
<dbReference type="eggNOG" id="COG3383">
    <property type="taxonomic scope" value="Bacteria"/>
</dbReference>
<dbReference type="EMBL" id="FN554889">
    <property type="protein sequence ID" value="CBG68134.1"/>
    <property type="molecule type" value="Genomic_DNA"/>
</dbReference>
<keyword evidence="3" id="KW-0411">Iron-sulfur</keyword>
<gene>
    <name evidence="6" type="ordered locus">SCAB_9541</name>
</gene>
<dbReference type="AlphaFoldDB" id="C9Z1W1"/>
<organism evidence="6 7">
    <name type="scientific">Streptomyces scabiei (strain 87.22)</name>
    <dbReference type="NCBI Taxonomy" id="680198"/>
    <lineage>
        <taxon>Bacteria</taxon>
        <taxon>Bacillati</taxon>
        <taxon>Actinomycetota</taxon>
        <taxon>Actinomycetes</taxon>
        <taxon>Kitasatosporales</taxon>
        <taxon>Streptomycetaceae</taxon>
        <taxon>Streptomyces</taxon>
    </lineage>
</organism>
<dbReference type="Gene3D" id="2.40.40.20">
    <property type="match status" value="1"/>
</dbReference>
<dbReference type="PANTHER" id="PTHR43105">
    <property type="entry name" value="RESPIRATORY NITRATE REDUCTASE"/>
    <property type="match status" value="1"/>
</dbReference>
<evidence type="ECO:0000313" key="6">
    <source>
        <dbReference type="EMBL" id="CBG68134.1"/>
    </source>
</evidence>
<dbReference type="Pfam" id="PF01568">
    <property type="entry name" value="Molydop_binding"/>
    <property type="match status" value="1"/>
</dbReference>
<reference evidence="6 7" key="1">
    <citation type="journal article" date="2010" name="Mol. Plant Microbe Interact.">
        <title>Streptomyces scabies 87-22 contains a coronafacic acid-like biosynthetic cluster that contributes to plant-microbe interactions.</title>
        <authorList>
            <person name="Bignell D.R."/>
            <person name="Seipke R.F."/>
            <person name="Huguet-Tapia J.C."/>
            <person name="Chambers A.H."/>
            <person name="Parry R.J."/>
            <person name="Loria R."/>
        </authorList>
    </citation>
    <scope>NUCLEOTIDE SEQUENCE [LARGE SCALE GENOMIC DNA]</scope>
    <source>
        <strain evidence="6 7">87.22</strain>
    </source>
</reference>
<accession>C9Z1W1</accession>
<dbReference type="InterPro" id="IPR009010">
    <property type="entry name" value="Asp_de-COase-like_dom_sf"/>
</dbReference>
<evidence type="ECO:0000256" key="2">
    <source>
        <dbReference type="ARBA" id="ARBA00023004"/>
    </source>
</evidence>
<dbReference type="KEGG" id="scb:SCAB_9541"/>
<keyword evidence="7" id="KW-1185">Reference proteome</keyword>
<keyword evidence="1" id="KW-0479">Metal-binding</keyword>
<dbReference type="InterPro" id="IPR050123">
    <property type="entry name" value="Prok_molybdopt-oxidoreductase"/>
</dbReference>
<dbReference type="GO" id="GO:0043546">
    <property type="term" value="F:molybdopterin cofactor binding"/>
    <property type="evidence" value="ECO:0007669"/>
    <property type="project" value="InterPro"/>
</dbReference>
<dbReference type="GO" id="GO:0016491">
    <property type="term" value="F:oxidoreductase activity"/>
    <property type="evidence" value="ECO:0007669"/>
    <property type="project" value="InterPro"/>
</dbReference>
<dbReference type="Proteomes" id="UP000001444">
    <property type="component" value="Chromosome"/>
</dbReference>
<dbReference type="GO" id="GO:0051536">
    <property type="term" value="F:iron-sulfur cluster binding"/>
    <property type="evidence" value="ECO:0007669"/>
    <property type="project" value="UniProtKB-KW"/>
</dbReference>
<dbReference type="STRING" id="680198.SCAB_9541"/>
<evidence type="ECO:0000259" key="5">
    <source>
        <dbReference type="Pfam" id="PF01568"/>
    </source>
</evidence>
<evidence type="ECO:0000313" key="7">
    <source>
        <dbReference type="Proteomes" id="UP000001444"/>
    </source>
</evidence>
<dbReference type="HOGENOM" id="CLU_1854162_0_0_11"/>
<protein>
    <submittedName>
        <fullName evidence="6">Putative oxidoreductase</fullName>
    </submittedName>
</protein>
<evidence type="ECO:0000256" key="4">
    <source>
        <dbReference type="SAM" id="MobiDB-lite"/>
    </source>
</evidence>
<dbReference type="PANTHER" id="PTHR43105:SF10">
    <property type="entry name" value="NADH-QUINONE OXIDOREDUCTASE SUBUNIT G"/>
    <property type="match status" value="1"/>
</dbReference>
<dbReference type="SUPFAM" id="SSF50692">
    <property type="entry name" value="ADC-like"/>
    <property type="match status" value="1"/>
</dbReference>
<dbReference type="InterPro" id="IPR006657">
    <property type="entry name" value="MoPterin_dinucl-bd_dom"/>
</dbReference>
<evidence type="ECO:0000256" key="1">
    <source>
        <dbReference type="ARBA" id="ARBA00022723"/>
    </source>
</evidence>